<reference evidence="5 6" key="1">
    <citation type="submission" date="2020-08" db="EMBL/GenBank/DDBJ databases">
        <authorList>
            <person name="Hejnol A."/>
        </authorList>
    </citation>
    <scope>NUCLEOTIDE SEQUENCE [LARGE SCALE GENOMIC DNA]</scope>
</reference>
<dbReference type="InterPro" id="IPR055256">
    <property type="entry name" value="KH_1_KHDC4/BBP-like"/>
</dbReference>
<dbReference type="PROSITE" id="PS50084">
    <property type="entry name" value="KH_TYPE_1"/>
    <property type="match status" value="1"/>
</dbReference>
<dbReference type="SUPFAM" id="SSF54791">
    <property type="entry name" value="Eukaryotic type KH-domain (KH-domain type I)"/>
    <property type="match status" value="1"/>
</dbReference>
<dbReference type="PANTHER" id="PTHR11208">
    <property type="entry name" value="RNA-BINDING PROTEIN RELATED"/>
    <property type="match status" value="1"/>
</dbReference>
<feature type="domain" description="K Homology" evidence="4">
    <location>
        <begin position="94"/>
        <end position="188"/>
    </location>
</feature>
<organism evidence="5 6">
    <name type="scientific">Dimorphilus gyrociliatus</name>
    <dbReference type="NCBI Taxonomy" id="2664684"/>
    <lineage>
        <taxon>Eukaryota</taxon>
        <taxon>Metazoa</taxon>
        <taxon>Spiralia</taxon>
        <taxon>Lophotrochozoa</taxon>
        <taxon>Annelida</taxon>
        <taxon>Polychaeta</taxon>
        <taxon>Polychaeta incertae sedis</taxon>
        <taxon>Dinophilidae</taxon>
        <taxon>Dimorphilus</taxon>
    </lineage>
</organism>
<keyword evidence="6" id="KW-1185">Reference proteome</keyword>
<evidence type="ECO:0000256" key="1">
    <source>
        <dbReference type="ARBA" id="ARBA00022884"/>
    </source>
</evidence>
<sequence length="315" mass="34809">MASSGDMCTDVTTMSEKEQNCPTEGICQQDEGMDIDAEETKKTLTEIQIEKIRSELSILDDRFPLAKQLLEKEIKILTEGNNFVELHNDKPHDHSVCIIVPIKENPEFPYIGNLLGKRGNTLQEIQRQTGTKITILGEGSIKDKEKEELFKKQGNSDKLLGPLHLEVRCLDLAENAYRRISMAINILKHFLHPATCKRTQANLFAGKDPLLPSCTPPSTPSRSQARGFGPRAHNTRGRGCNGPNPLAFISAVLQAAAPSGSQFYGGNNENGGCWPNEQDTSIDVRRGGRPGRSHPYTRGRGFEGRASFNPVSKPF</sequence>
<proteinExistence type="predicted"/>
<protein>
    <submittedName>
        <fullName evidence="5">DgyrCDS12530</fullName>
    </submittedName>
</protein>
<dbReference type="GO" id="GO:0005634">
    <property type="term" value="C:nucleus"/>
    <property type="evidence" value="ECO:0007669"/>
    <property type="project" value="TreeGrafter"/>
</dbReference>
<accession>A0A7I8W8B1</accession>
<keyword evidence="1 2" id="KW-0694">RNA-binding</keyword>
<evidence type="ECO:0000313" key="6">
    <source>
        <dbReference type="Proteomes" id="UP000549394"/>
    </source>
</evidence>
<feature type="compositionally biased region" description="Basic residues" evidence="3">
    <location>
        <begin position="287"/>
        <end position="297"/>
    </location>
</feature>
<dbReference type="OrthoDB" id="6777263at2759"/>
<name>A0A7I8W8B1_9ANNE</name>
<evidence type="ECO:0000256" key="2">
    <source>
        <dbReference type="PROSITE-ProRule" id="PRU00117"/>
    </source>
</evidence>
<dbReference type="SMART" id="SM00322">
    <property type="entry name" value="KH"/>
    <property type="match status" value="1"/>
</dbReference>
<feature type="region of interest" description="Disordered" evidence="3">
    <location>
        <begin position="268"/>
        <end position="315"/>
    </location>
</feature>
<dbReference type="InterPro" id="IPR045071">
    <property type="entry name" value="BBP-like"/>
</dbReference>
<dbReference type="Pfam" id="PF22675">
    <property type="entry name" value="KH-I_KHDC4-BBP"/>
    <property type="match status" value="1"/>
</dbReference>
<gene>
    <name evidence="5" type="ORF">DGYR_LOCUS11808</name>
</gene>
<dbReference type="PANTHER" id="PTHR11208:SF42">
    <property type="entry name" value="QUAKING RELATED 54B, ISOFORM E"/>
    <property type="match status" value="1"/>
</dbReference>
<dbReference type="GO" id="GO:0048024">
    <property type="term" value="P:regulation of mRNA splicing, via spliceosome"/>
    <property type="evidence" value="ECO:0007669"/>
    <property type="project" value="TreeGrafter"/>
</dbReference>
<comment type="caution">
    <text evidence="5">The sequence shown here is derived from an EMBL/GenBank/DDBJ whole genome shotgun (WGS) entry which is preliminary data.</text>
</comment>
<dbReference type="Proteomes" id="UP000549394">
    <property type="component" value="Unassembled WGS sequence"/>
</dbReference>
<dbReference type="InterPro" id="IPR036612">
    <property type="entry name" value="KH_dom_type_1_sf"/>
</dbReference>
<dbReference type="AlphaFoldDB" id="A0A7I8W8B1"/>
<evidence type="ECO:0000313" key="5">
    <source>
        <dbReference type="EMBL" id="CAD5124235.1"/>
    </source>
</evidence>
<dbReference type="InterPro" id="IPR004087">
    <property type="entry name" value="KH_dom"/>
</dbReference>
<dbReference type="GO" id="GO:0003729">
    <property type="term" value="F:mRNA binding"/>
    <property type="evidence" value="ECO:0007669"/>
    <property type="project" value="TreeGrafter"/>
</dbReference>
<dbReference type="EMBL" id="CAJFCJ010000020">
    <property type="protein sequence ID" value="CAD5124235.1"/>
    <property type="molecule type" value="Genomic_DNA"/>
</dbReference>
<evidence type="ECO:0000256" key="3">
    <source>
        <dbReference type="SAM" id="MobiDB-lite"/>
    </source>
</evidence>
<dbReference type="Gene3D" id="3.30.1370.10">
    <property type="entry name" value="K Homology domain, type 1"/>
    <property type="match status" value="1"/>
</dbReference>
<evidence type="ECO:0000259" key="4">
    <source>
        <dbReference type="SMART" id="SM00322"/>
    </source>
</evidence>